<comment type="caution">
    <text evidence="1">The sequence shown here is derived from an EMBL/GenBank/DDBJ whole genome shotgun (WGS) entry which is preliminary data.</text>
</comment>
<evidence type="ECO:0000313" key="1">
    <source>
        <dbReference type="EMBL" id="KAI6086081.1"/>
    </source>
</evidence>
<keyword evidence="2" id="KW-1185">Reference proteome</keyword>
<evidence type="ECO:0000313" key="2">
    <source>
        <dbReference type="Proteomes" id="UP001497680"/>
    </source>
</evidence>
<dbReference type="Proteomes" id="UP001497680">
    <property type="component" value="Unassembled WGS sequence"/>
</dbReference>
<organism evidence="1 2">
    <name type="scientific">Hypoxylon rubiginosum</name>
    <dbReference type="NCBI Taxonomy" id="110542"/>
    <lineage>
        <taxon>Eukaryota</taxon>
        <taxon>Fungi</taxon>
        <taxon>Dikarya</taxon>
        <taxon>Ascomycota</taxon>
        <taxon>Pezizomycotina</taxon>
        <taxon>Sordariomycetes</taxon>
        <taxon>Xylariomycetidae</taxon>
        <taxon>Xylariales</taxon>
        <taxon>Hypoxylaceae</taxon>
        <taxon>Hypoxylon</taxon>
    </lineage>
</organism>
<protein>
    <submittedName>
        <fullName evidence="1">Cysteine proteinase</fullName>
    </submittedName>
</protein>
<proteinExistence type="predicted"/>
<name>A0ACC0D078_9PEZI</name>
<sequence>MGSIYELDDVAEVRQLQSTARHALQAVRNPRALSAPRLLRQFLESQLGELSSAKCGCDNHEMLLIKPQSFKLDHLCFVSTVCARCRYHFHVKGDFQSAQEFSDDHRHHMLIPCCQKSASELQREQAGFNDTISYARFVCGIDGCLFNIEISVMPRRIGHREVKMFGDKNRLKHNLDVAREQDPERYLDFHDVQGLHVDGMLRKYLTDALRHLGDRPLRINKRNKKFLVAFGSDFNDLLTSIGFYEGEDAESGEPCWYINTPEDQQNPTPVRTLRARMEETLAELDILLQGATIPAWDDLLHAFQGDYPNFPMEFSSIASISEADVELLGCLSSYPPQYFSWAAISLAKLCPRDREKYLDAGLRCIRDRSDDASTEIVVYKSQFDDTPSMDAKIQEAFKFFGATPEDNLPASWFLERYYERLSLECGDDAKAEAQQHLEAMGKYFDRDLISEIDPMVVDGTGETGLMSSSPNSSGRRMSISSAAKFLKIEPSYTPEIIRGFVEHLVQEESVDRNKIIEAVDVISELKRQQDKPEDAAELQQMTEFIRATGDMPTLISQPPSSPKTTTASADTPPGLKNIGNTCYLNSLLQYFYNVKVIRDLVLDFDQFKLDLDERALAQRRTGGNGTSVNLEEAIVARQFVEMLQGLFGDLQRTTEMAAQPSQKLANTALSSARDILELPQSQPPPLPARPSPAPPVPPKEDSNMAIDAVNVTVESVNDKLETASSRSSQTLVDDNEDTPMSYVKLDEPAGIPTPPPEDINMQESQDLDEKFAQVSRRLEQSDRSGTSQQDVEEIIGNILEHFMRAIRPDGSMPEKPALQADKITKTFFTTIVNYTINTGRGRPDGNLTPNPEERPANVEIVPERWITAYPEEANMASDGASSDAKGTPCTLVRALDRYFSYETIDNGKRARFSSIKTLPPILHICIQRSTPKGKNKNPVLIPEHLYLDRYMDAANGSPLWNARKRVWALRERIDEQAALTRKDTQPQRAEPTAQDPGASWFKTNEYGHEDFKNMDAGNLATMASEAIDKTTEDTEVQQTVAEEADALRKRKNSELLESPITKKIAYPSLGDNEPVGDKFGNIIWDSSRPPIDMALEELKILHEKEQNAFDNMQNKKYTIHAVICHRGGTAAGHYWVWIRDFQRNVWFRYNDENVTEDTRGTEAVLNDLNQTGDPYYVAYVNDEFKDELVEVPQRHRPDAEGTPTAGGDVEMVEIEGVAMDESK</sequence>
<reference evidence="1 2" key="1">
    <citation type="journal article" date="2022" name="New Phytol.">
        <title>Ecological generalism drives hyperdiversity of secondary metabolite gene clusters in xylarialean endophytes.</title>
        <authorList>
            <person name="Franco M.E.E."/>
            <person name="Wisecaver J.H."/>
            <person name="Arnold A.E."/>
            <person name="Ju Y.M."/>
            <person name="Slot J.C."/>
            <person name="Ahrendt S."/>
            <person name="Moore L.P."/>
            <person name="Eastman K.E."/>
            <person name="Scott K."/>
            <person name="Konkel Z."/>
            <person name="Mondo S.J."/>
            <person name="Kuo A."/>
            <person name="Hayes R.D."/>
            <person name="Haridas S."/>
            <person name="Andreopoulos B."/>
            <person name="Riley R."/>
            <person name="LaButti K."/>
            <person name="Pangilinan J."/>
            <person name="Lipzen A."/>
            <person name="Amirebrahimi M."/>
            <person name="Yan J."/>
            <person name="Adam C."/>
            <person name="Keymanesh K."/>
            <person name="Ng V."/>
            <person name="Louie K."/>
            <person name="Northen T."/>
            <person name="Drula E."/>
            <person name="Henrissat B."/>
            <person name="Hsieh H.M."/>
            <person name="Youens-Clark K."/>
            <person name="Lutzoni F."/>
            <person name="Miadlikowska J."/>
            <person name="Eastwood D.C."/>
            <person name="Hamelin R.C."/>
            <person name="Grigoriev I.V."/>
            <person name="U'Ren J.M."/>
        </authorList>
    </citation>
    <scope>NUCLEOTIDE SEQUENCE [LARGE SCALE GENOMIC DNA]</scope>
    <source>
        <strain evidence="1 2">ER1909</strain>
    </source>
</reference>
<gene>
    <name evidence="1" type="ORF">F4821DRAFT_140524</name>
</gene>
<dbReference type="EMBL" id="MU394319">
    <property type="protein sequence ID" value="KAI6086081.1"/>
    <property type="molecule type" value="Genomic_DNA"/>
</dbReference>
<accession>A0ACC0D078</accession>